<sequence length="187" mass="20531">MRIGLFGGSFNPPHEGHLLVSRIALARLGLDRLWWLVTPGNPLKDTSALPPLASRIEAARRFARDPRIVVTGIEADIGARYTADTLDYLRARCPGVRFVWIMGGDNLLQFHRWRDWEAILRAMPVAVIDRPGAAIRVASAKAVQRFAGAMRPEREARLLPDAKPPAVIYLHGPRSAASSTALRQGGG</sequence>
<dbReference type="InterPro" id="IPR005248">
    <property type="entry name" value="NadD/NMNAT"/>
</dbReference>
<comment type="function">
    <text evidence="1 11">Catalyzes the reversible adenylation of nicotinate mononucleotide (NaMN) to nicotinic acid adenine dinucleotide (NaAD).</text>
</comment>
<dbReference type="HAMAP" id="MF_00244">
    <property type="entry name" value="NaMN_adenylyltr"/>
    <property type="match status" value="1"/>
</dbReference>
<dbReference type="GO" id="GO:0009435">
    <property type="term" value="P:NAD+ biosynthetic process"/>
    <property type="evidence" value="ECO:0007669"/>
    <property type="project" value="UniProtKB-UniRule"/>
</dbReference>
<evidence type="ECO:0000313" key="14">
    <source>
        <dbReference type="Proteomes" id="UP001144323"/>
    </source>
</evidence>
<dbReference type="RefSeq" id="WP_281803970.1">
    <property type="nucleotide sequence ID" value="NZ_BSEC01000001.1"/>
</dbReference>
<dbReference type="GO" id="GO:0004515">
    <property type="term" value="F:nicotinate-nucleotide adenylyltransferase activity"/>
    <property type="evidence" value="ECO:0007669"/>
    <property type="project" value="UniProtKB-UniRule"/>
</dbReference>
<dbReference type="SUPFAM" id="SSF52374">
    <property type="entry name" value="Nucleotidylyl transferase"/>
    <property type="match status" value="1"/>
</dbReference>
<evidence type="ECO:0000256" key="5">
    <source>
        <dbReference type="ARBA" id="ARBA00022679"/>
    </source>
</evidence>
<evidence type="ECO:0000256" key="3">
    <source>
        <dbReference type="ARBA" id="ARBA00009014"/>
    </source>
</evidence>
<evidence type="ECO:0000256" key="2">
    <source>
        <dbReference type="ARBA" id="ARBA00005019"/>
    </source>
</evidence>
<feature type="domain" description="Cytidyltransferase-like" evidence="12">
    <location>
        <begin position="5"/>
        <end position="184"/>
    </location>
</feature>
<evidence type="ECO:0000256" key="6">
    <source>
        <dbReference type="ARBA" id="ARBA00022695"/>
    </source>
</evidence>
<dbReference type="EMBL" id="BSEC01000001">
    <property type="protein sequence ID" value="GLI93936.1"/>
    <property type="molecule type" value="Genomic_DNA"/>
</dbReference>
<dbReference type="PANTHER" id="PTHR39321">
    <property type="entry name" value="NICOTINATE-NUCLEOTIDE ADENYLYLTRANSFERASE-RELATED"/>
    <property type="match status" value="1"/>
</dbReference>
<comment type="similarity">
    <text evidence="3 11">Belongs to the NadD family.</text>
</comment>
<dbReference type="AlphaFoldDB" id="A0A9W6LSY7"/>
<name>A0A9W6LSY7_9HYPH</name>
<keyword evidence="5 11" id="KW-0808">Transferase</keyword>
<accession>A0A9W6LSY7</accession>
<dbReference type="NCBIfam" id="TIGR00482">
    <property type="entry name" value="nicotinate (nicotinamide) nucleotide adenylyltransferase"/>
    <property type="match status" value="1"/>
</dbReference>
<keyword evidence="6 11" id="KW-0548">Nucleotidyltransferase</keyword>
<evidence type="ECO:0000256" key="1">
    <source>
        <dbReference type="ARBA" id="ARBA00002324"/>
    </source>
</evidence>
<keyword evidence="9 11" id="KW-0520">NAD</keyword>
<evidence type="ECO:0000256" key="10">
    <source>
        <dbReference type="ARBA" id="ARBA00048721"/>
    </source>
</evidence>
<dbReference type="Gene3D" id="3.40.50.620">
    <property type="entry name" value="HUPs"/>
    <property type="match status" value="1"/>
</dbReference>
<evidence type="ECO:0000256" key="11">
    <source>
        <dbReference type="HAMAP-Rule" id="MF_00244"/>
    </source>
</evidence>
<evidence type="ECO:0000313" key="13">
    <source>
        <dbReference type="EMBL" id="GLI93936.1"/>
    </source>
</evidence>
<reference evidence="13" key="1">
    <citation type="journal article" date="2023" name="Int. J. Syst. Evol. Microbiol.">
        <title>Methylocystis iwaonis sp. nov., a type II methane-oxidizing bacterium from surface soil of a rice paddy field in Japan, and emended description of the genus Methylocystis (ex Whittenbury et al. 1970) Bowman et al. 1993.</title>
        <authorList>
            <person name="Kaise H."/>
            <person name="Sawadogo J.B."/>
            <person name="Alam M.S."/>
            <person name="Ueno C."/>
            <person name="Dianou D."/>
            <person name="Shinjo R."/>
            <person name="Asakawa S."/>
        </authorList>
    </citation>
    <scope>NUCLEOTIDE SEQUENCE</scope>
    <source>
        <strain evidence="13">LMG27198</strain>
    </source>
</reference>
<dbReference type="NCBIfam" id="NF000843">
    <property type="entry name" value="PRK00071.2-2"/>
    <property type="match status" value="1"/>
</dbReference>
<comment type="caution">
    <text evidence="13">The sequence shown here is derived from an EMBL/GenBank/DDBJ whole genome shotgun (WGS) entry which is preliminary data.</text>
</comment>
<dbReference type="NCBIfam" id="NF000845">
    <property type="entry name" value="PRK00071.2-4"/>
    <property type="match status" value="1"/>
</dbReference>
<dbReference type="EC" id="2.7.7.18" evidence="11"/>
<keyword evidence="8 11" id="KW-0067">ATP-binding</keyword>
<dbReference type="GO" id="GO:0005524">
    <property type="term" value="F:ATP binding"/>
    <property type="evidence" value="ECO:0007669"/>
    <property type="project" value="UniProtKB-KW"/>
</dbReference>
<proteinExistence type="inferred from homology"/>
<dbReference type="PANTHER" id="PTHR39321:SF3">
    <property type="entry name" value="PHOSPHOPANTETHEINE ADENYLYLTRANSFERASE"/>
    <property type="match status" value="1"/>
</dbReference>
<comment type="pathway">
    <text evidence="2 11">Cofactor biosynthesis; NAD(+) biosynthesis; deamido-NAD(+) from nicotinate D-ribonucleotide: step 1/1.</text>
</comment>
<protein>
    <recommendedName>
        <fullName evidence="11">Probable nicotinate-nucleotide adenylyltransferase</fullName>
        <ecNumber evidence="11">2.7.7.18</ecNumber>
    </recommendedName>
    <alternativeName>
        <fullName evidence="11">Deamido-NAD(+) diphosphorylase</fullName>
    </alternativeName>
    <alternativeName>
        <fullName evidence="11">Deamido-NAD(+) pyrophosphorylase</fullName>
    </alternativeName>
    <alternativeName>
        <fullName evidence="11">Nicotinate mononucleotide adenylyltransferase</fullName>
        <shortName evidence="11">NaMN adenylyltransferase</shortName>
    </alternativeName>
</protein>
<comment type="catalytic activity">
    <reaction evidence="10 11">
        <text>nicotinate beta-D-ribonucleotide + ATP + H(+) = deamido-NAD(+) + diphosphate</text>
        <dbReference type="Rhea" id="RHEA:22860"/>
        <dbReference type="ChEBI" id="CHEBI:15378"/>
        <dbReference type="ChEBI" id="CHEBI:30616"/>
        <dbReference type="ChEBI" id="CHEBI:33019"/>
        <dbReference type="ChEBI" id="CHEBI:57502"/>
        <dbReference type="ChEBI" id="CHEBI:58437"/>
        <dbReference type="EC" id="2.7.7.18"/>
    </reaction>
</comment>
<gene>
    <name evidence="11 13" type="primary">nadD</name>
    <name evidence="13" type="ORF">LMG27198_29280</name>
</gene>
<evidence type="ECO:0000256" key="8">
    <source>
        <dbReference type="ARBA" id="ARBA00022840"/>
    </source>
</evidence>
<dbReference type="InterPro" id="IPR004821">
    <property type="entry name" value="Cyt_trans-like"/>
</dbReference>
<evidence type="ECO:0000259" key="12">
    <source>
        <dbReference type="Pfam" id="PF01467"/>
    </source>
</evidence>
<dbReference type="Pfam" id="PF01467">
    <property type="entry name" value="CTP_transf_like"/>
    <property type="match status" value="1"/>
</dbReference>
<dbReference type="Proteomes" id="UP001144323">
    <property type="component" value="Unassembled WGS sequence"/>
</dbReference>
<dbReference type="CDD" id="cd02165">
    <property type="entry name" value="NMNAT"/>
    <property type="match status" value="1"/>
</dbReference>
<keyword evidence="7 11" id="KW-0547">Nucleotide-binding</keyword>
<dbReference type="InterPro" id="IPR014729">
    <property type="entry name" value="Rossmann-like_a/b/a_fold"/>
</dbReference>
<organism evidence="13 14">
    <name type="scientific">Methylocystis echinoides</name>
    <dbReference type="NCBI Taxonomy" id="29468"/>
    <lineage>
        <taxon>Bacteria</taxon>
        <taxon>Pseudomonadati</taxon>
        <taxon>Pseudomonadota</taxon>
        <taxon>Alphaproteobacteria</taxon>
        <taxon>Hyphomicrobiales</taxon>
        <taxon>Methylocystaceae</taxon>
        <taxon>Methylocystis</taxon>
    </lineage>
</organism>
<evidence type="ECO:0000256" key="4">
    <source>
        <dbReference type="ARBA" id="ARBA00022642"/>
    </source>
</evidence>
<evidence type="ECO:0000256" key="9">
    <source>
        <dbReference type="ARBA" id="ARBA00023027"/>
    </source>
</evidence>
<evidence type="ECO:0000256" key="7">
    <source>
        <dbReference type="ARBA" id="ARBA00022741"/>
    </source>
</evidence>
<keyword evidence="4 11" id="KW-0662">Pyridine nucleotide biosynthesis</keyword>
<keyword evidence="14" id="KW-1185">Reference proteome</keyword>